<dbReference type="RefSeq" id="WP_311632716.1">
    <property type="nucleotide sequence ID" value="NZ_JAVREN010000045.1"/>
</dbReference>
<evidence type="ECO:0000256" key="6">
    <source>
        <dbReference type="ARBA" id="ARBA00023136"/>
    </source>
</evidence>
<feature type="transmembrane region" description="Helical" evidence="7">
    <location>
        <begin position="313"/>
        <end position="332"/>
    </location>
</feature>
<feature type="transmembrane region" description="Helical" evidence="7">
    <location>
        <begin position="206"/>
        <end position="225"/>
    </location>
</feature>
<dbReference type="Pfam" id="PF00528">
    <property type="entry name" value="BPD_transp_1"/>
    <property type="match status" value="1"/>
</dbReference>
<keyword evidence="4 7" id="KW-0812">Transmembrane</keyword>
<dbReference type="PROSITE" id="PS50928">
    <property type="entry name" value="ABC_TM1"/>
    <property type="match status" value="1"/>
</dbReference>
<evidence type="ECO:0000256" key="3">
    <source>
        <dbReference type="ARBA" id="ARBA00022475"/>
    </source>
</evidence>
<keyword evidence="5 7" id="KW-1133">Transmembrane helix</keyword>
<evidence type="ECO:0000256" key="5">
    <source>
        <dbReference type="ARBA" id="ARBA00022989"/>
    </source>
</evidence>
<gene>
    <name evidence="10" type="ORF">RM780_22760</name>
</gene>
<comment type="subcellular location">
    <subcellularLocation>
        <location evidence="1 7">Cell membrane</location>
        <topology evidence="1 7">Multi-pass membrane protein</topology>
    </subcellularLocation>
</comment>
<protein>
    <submittedName>
        <fullName evidence="10">ABC transporter permease</fullName>
    </submittedName>
</protein>
<dbReference type="PANTHER" id="PTHR43386:SF1">
    <property type="entry name" value="D,D-DIPEPTIDE TRANSPORT SYSTEM PERMEASE PROTEIN DDPC-RELATED"/>
    <property type="match status" value="1"/>
</dbReference>
<dbReference type="EMBL" id="JAVREN010000045">
    <property type="protein sequence ID" value="MDT0309755.1"/>
    <property type="molecule type" value="Genomic_DNA"/>
</dbReference>
<comment type="caution">
    <text evidence="10">The sequence shown here is derived from an EMBL/GenBank/DDBJ whole genome shotgun (WGS) entry which is preliminary data.</text>
</comment>
<evidence type="ECO:0000313" key="11">
    <source>
        <dbReference type="Proteomes" id="UP001183388"/>
    </source>
</evidence>
<dbReference type="InterPro" id="IPR025966">
    <property type="entry name" value="OppC_N"/>
</dbReference>
<dbReference type="InterPro" id="IPR035906">
    <property type="entry name" value="MetI-like_sf"/>
</dbReference>
<dbReference type="Pfam" id="PF12911">
    <property type="entry name" value="OppC_N"/>
    <property type="match status" value="1"/>
</dbReference>
<keyword evidence="6 7" id="KW-0472">Membrane</keyword>
<keyword evidence="3" id="KW-1003">Cell membrane</keyword>
<feature type="transmembrane region" description="Helical" evidence="7">
    <location>
        <begin position="61"/>
        <end position="81"/>
    </location>
</feature>
<keyword evidence="11" id="KW-1185">Reference proteome</keyword>
<feature type="transmembrane region" description="Helical" evidence="7">
    <location>
        <begin position="144"/>
        <end position="169"/>
    </location>
</feature>
<evidence type="ECO:0000256" key="1">
    <source>
        <dbReference type="ARBA" id="ARBA00004651"/>
    </source>
</evidence>
<evidence type="ECO:0000313" key="10">
    <source>
        <dbReference type="EMBL" id="MDT0309755.1"/>
    </source>
</evidence>
<name>A0ABU2LDV6_9ACTN</name>
<evidence type="ECO:0000256" key="7">
    <source>
        <dbReference type="RuleBase" id="RU363032"/>
    </source>
</evidence>
<organism evidence="10 11">
    <name type="scientific">Streptomyces boetiae</name>
    <dbReference type="NCBI Taxonomy" id="3075541"/>
    <lineage>
        <taxon>Bacteria</taxon>
        <taxon>Bacillati</taxon>
        <taxon>Actinomycetota</taxon>
        <taxon>Actinomycetes</taxon>
        <taxon>Kitasatosporales</taxon>
        <taxon>Streptomycetaceae</taxon>
        <taxon>Streptomyces</taxon>
    </lineage>
</organism>
<evidence type="ECO:0000259" key="9">
    <source>
        <dbReference type="PROSITE" id="PS50928"/>
    </source>
</evidence>
<evidence type="ECO:0000256" key="8">
    <source>
        <dbReference type="SAM" id="MobiDB-lite"/>
    </source>
</evidence>
<dbReference type="CDD" id="cd06261">
    <property type="entry name" value="TM_PBP2"/>
    <property type="match status" value="1"/>
</dbReference>
<dbReference type="PANTHER" id="PTHR43386">
    <property type="entry name" value="OLIGOPEPTIDE TRANSPORT SYSTEM PERMEASE PROTEIN APPC"/>
    <property type="match status" value="1"/>
</dbReference>
<keyword evidence="2 7" id="KW-0813">Transport</keyword>
<comment type="similarity">
    <text evidence="7">Belongs to the binding-protein-dependent transport system permease family.</text>
</comment>
<dbReference type="Gene3D" id="1.10.3720.10">
    <property type="entry name" value="MetI-like"/>
    <property type="match status" value="1"/>
</dbReference>
<sequence length="348" mass="36632">MTQDTSPAARDASPPGPDLAKSPAANAARDAAGQAAAAGLTITARSQGQLVLRRFLRHRGALVGMALFLFVVALAVSSIGAGPLPGWWDKDPTTTGTVTSGGEPTLSVWPEAFGGGGLRLGEHPFGQDNTGRDYFALTMRGAQVSLLIALIVGLVATLVGTVIGAAAGYFRGWAESVLMRLTDVVIAIPVLLLAGLIGVMVADQGLVVFAFFLGLCLWTQTARLARGEVLALREKEFVEAARSVGTSAPRIIFRHILPNMMGIIIVAATLAIASAVLTESALSFVGLGVQPPDTSLGRLITDYRSALTVRPWLFYWPGLFIVAIALSVNFIGDGLRDAFDPRQTRVRD</sequence>
<dbReference type="InterPro" id="IPR050366">
    <property type="entry name" value="BP-dependent_transpt_permease"/>
</dbReference>
<dbReference type="InterPro" id="IPR000515">
    <property type="entry name" value="MetI-like"/>
</dbReference>
<dbReference type="Proteomes" id="UP001183388">
    <property type="component" value="Unassembled WGS sequence"/>
</dbReference>
<feature type="transmembrane region" description="Helical" evidence="7">
    <location>
        <begin position="181"/>
        <end position="200"/>
    </location>
</feature>
<evidence type="ECO:0000256" key="4">
    <source>
        <dbReference type="ARBA" id="ARBA00022692"/>
    </source>
</evidence>
<reference evidence="11" key="1">
    <citation type="submission" date="2023-07" db="EMBL/GenBank/DDBJ databases">
        <title>30 novel species of actinomycetes from the DSMZ collection.</title>
        <authorList>
            <person name="Nouioui I."/>
        </authorList>
    </citation>
    <scope>NUCLEOTIDE SEQUENCE [LARGE SCALE GENOMIC DNA]</scope>
    <source>
        <strain evidence="11">DSM 44917</strain>
    </source>
</reference>
<feature type="region of interest" description="Disordered" evidence="8">
    <location>
        <begin position="1"/>
        <end position="25"/>
    </location>
</feature>
<dbReference type="SUPFAM" id="SSF161098">
    <property type="entry name" value="MetI-like"/>
    <property type="match status" value="1"/>
</dbReference>
<feature type="domain" description="ABC transmembrane type-1" evidence="9">
    <location>
        <begin position="146"/>
        <end position="332"/>
    </location>
</feature>
<evidence type="ECO:0000256" key="2">
    <source>
        <dbReference type="ARBA" id="ARBA00022448"/>
    </source>
</evidence>
<feature type="transmembrane region" description="Helical" evidence="7">
    <location>
        <begin position="256"/>
        <end position="277"/>
    </location>
</feature>
<accession>A0ABU2LDV6</accession>
<proteinExistence type="inferred from homology"/>